<dbReference type="Pfam" id="PF03358">
    <property type="entry name" value="FMN_red"/>
    <property type="match status" value="1"/>
</dbReference>
<evidence type="ECO:0000256" key="3">
    <source>
        <dbReference type="ARBA" id="ARBA00022630"/>
    </source>
</evidence>
<dbReference type="Proteomes" id="UP000050360">
    <property type="component" value="Unassembled WGS sequence"/>
</dbReference>
<name>A0A0P8ADY0_9EURY</name>
<dbReference type="Gene3D" id="3.40.50.360">
    <property type="match status" value="1"/>
</dbReference>
<reference evidence="7 8" key="1">
    <citation type="submission" date="2015-09" db="EMBL/GenBank/DDBJ databases">
        <title>A metagenomics-based metabolic model of nitrate-dependent anaerobic oxidation of methane by Methanoperedens-like archaea.</title>
        <authorList>
            <person name="Arshad A."/>
            <person name="Speth D.R."/>
            <person name="De Graaf R.M."/>
            <person name="Op Den Camp H.J."/>
            <person name="Jetten M.S."/>
            <person name="Welte C.U."/>
        </authorList>
    </citation>
    <scope>NUCLEOTIDE SEQUENCE [LARGE SCALE GENOMIC DNA]</scope>
</reference>
<dbReference type="PANTHER" id="PTHR43278">
    <property type="entry name" value="NAD(P)H-DEPENDENT FMN-CONTAINING OXIDOREDUCTASE YWQN-RELATED"/>
    <property type="match status" value="1"/>
</dbReference>
<comment type="similarity">
    <text evidence="5">Belongs to the SsuE family. Isf subfamily.</text>
</comment>
<accession>A0A0P8ADY0</accession>
<evidence type="ECO:0000256" key="1">
    <source>
        <dbReference type="ARBA" id="ARBA00001917"/>
    </source>
</evidence>
<evidence type="ECO:0000313" key="7">
    <source>
        <dbReference type="EMBL" id="KPQ45112.1"/>
    </source>
</evidence>
<dbReference type="PANTHER" id="PTHR43278:SF1">
    <property type="entry name" value="IRON-SULFUR FLAVOPROTEIN MJ1083"/>
    <property type="match status" value="1"/>
</dbReference>
<dbReference type="InterPro" id="IPR005025">
    <property type="entry name" value="FMN_Rdtase-like_dom"/>
</dbReference>
<comment type="cofactor">
    <cofactor evidence="2">
        <name>[4Fe-4S] cluster</name>
        <dbReference type="ChEBI" id="CHEBI:49883"/>
    </cofactor>
</comment>
<feature type="domain" description="NADPH-dependent FMN reductase-like" evidence="6">
    <location>
        <begin position="1"/>
        <end position="106"/>
    </location>
</feature>
<proteinExistence type="inferred from homology"/>
<organism evidence="7 8">
    <name type="scientific">Candidatus Methanoperedens nitratireducens</name>
    <dbReference type="NCBI Taxonomy" id="1392998"/>
    <lineage>
        <taxon>Archaea</taxon>
        <taxon>Methanobacteriati</taxon>
        <taxon>Methanobacteriota</taxon>
        <taxon>Stenosarchaea group</taxon>
        <taxon>Methanomicrobia</taxon>
        <taxon>Methanosarcinales</taxon>
        <taxon>ANME-2 cluster</taxon>
        <taxon>Candidatus Methanoperedentaceae</taxon>
        <taxon>Candidatus Methanoperedens</taxon>
    </lineage>
</organism>
<dbReference type="AlphaFoldDB" id="A0A0P8ADY0"/>
<dbReference type="SUPFAM" id="SSF52218">
    <property type="entry name" value="Flavoproteins"/>
    <property type="match status" value="1"/>
</dbReference>
<evidence type="ECO:0000256" key="4">
    <source>
        <dbReference type="ARBA" id="ARBA00022643"/>
    </source>
</evidence>
<protein>
    <submittedName>
        <fullName evidence="7">Iron-sulfur flavoprotein</fullName>
    </submittedName>
</protein>
<evidence type="ECO:0000256" key="2">
    <source>
        <dbReference type="ARBA" id="ARBA00001966"/>
    </source>
</evidence>
<keyword evidence="3" id="KW-0285">Flavoprotein</keyword>
<dbReference type="EMBL" id="LKCM01000021">
    <property type="protein sequence ID" value="KPQ45112.1"/>
    <property type="molecule type" value="Genomic_DNA"/>
</dbReference>
<dbReference type="InterPro" id="IPR051796">
    <property type="entry name" value="ISF_SsuE-like"/>
</dbReference>
<dbReference type="InterPro" id="IPR029039">
    <property type="entry name" value="Flavoprotein-like_sf"/>
</dbReference>
<evidence type="ECO:0000313" key="8">
    <source>
        <dbReference type="Proteomes" id="UP000050360"/>
    </source>
</evidence>
<keyword evidence="4" id="KW-0288">FMN</keyword>
<comment type="caution">
    <text evidence="7">The sequence shown here is derived from an EMBL/GenBank/DDBJ whole genome shotgun (WGS) entry which is preliminary data.</text>
</comment>
<sequence>MKILGIVGSPRKGSSTDLLVDMVLQGAVSRGAAVEKINISDLNLAFCTGCMECRQTGVCRITKEDSDDDLAMIIEKIARAEGLVLASPVYMRYVPGQFKNLFDRLVSQIIITPGKNPPEIKCRI</sequence>
<evidence type="ECO:0000256" key="5">
    <source>
        <dbReference type="ARBA" id="ARBA00038292"/>
    </source>
</evidence>
<gene>
    <name evidence="7" type="primary">isf-14</name>
    <name evidence="7" type="ORF">MPEBLZ_00286</name>
</gene>
<comment type="cofactor">
    <cofactor evidence="1">
        <name>FMN</name>
        <dbReference type="ChEBI" id="CHEBI:58210"/>
    </cofactor>
</comment>
<evidence type="ECO:0000259" key="6">
    <source>
        <dbReference type="Pfam" id="PF03358"/>
    </source>
</evidence>
<dbReference type="GO" id="GO:0016491">
    <property type="term" value="F:oxidoreductase activity"/>
    <property type="evidence" value="ECO:0007669"/>
    <property type="project" value="InterPro"/>
</dbReference>